<evidence type="ECO:0000256" key="4">
    <source>
        <dbReference type="ARBA" id="ARBA00022692"/>
    </source>
</evidence>
<feature type="compositionally biased region" description="Basic and acidic residues" evidence="16">
    <location>
        <begin position="1"/>
        <end position="21"/>
    </location>
</feature>
<feature type="compositionally biased region" description="Basic and acidic residues" evidence="16">
    <location>
        <begin position="29"/>
        <end position="61"/>
    </location>
</feature>
<evidence type="ECO:0000256" key="12">
    <source>
        <dbReference type="ARBA" id="ARBA00036824"/>
    </source>
</evidence>
<evidence type="ECO:0000256" key="9">
    <source>
        <dbReference type="ARBA" id="ARBA00023180"/>
    </source>
</evidence>
<dbReference type="GO" id="GO:0005576">
    <property type="term" value="C:extracellular region"/>
    <property type="evidence" value="ECO:0007669"/>
    <property type="project" value="TreeGrafter"/>
</dbReference>
<dbReference type="OrthoDB" id="62120at2759"/>
<dbReference type="SUPFAM" id="SSF51445">
    <property type="entry name" value="(Trans)glycosidases"/>
    <property type="match status" value="1"/>
</dbReference>
<evidence type="ECO:0000313" key="20">
    <source>
        <dbReference type="Proteomes" id="UP000799423"/>
    </source>
</evidence>
<evidence type="ECO:0000256" key="11">
    <source>
        <dbReference type="ARBA" id="ARBA00023316"/>
    </source>
</evidence>
<dbReference type="AlphaFoldDB" id="A0A6A7AZR6"/>
<evidence type="ECO:0000259" key="18">
    <source>
        <dbReference type="Pfam" id="PF00150"/>
    </source>
</evidence>
<evidence type="ECO:0000256" key="16">
    <source>
        <dbReference type="SAM" id="MobiDB-lite"/>
    </source>
</evidence>
<dbReference type="Pfam" id="PF00150">
    <property type="entry name" value="Cellulase"/>
    <property type="match status" value="1"/>
</dbReference>
<keyword evidence="5 19" id="KW-0378">Hydrolase</keyword>
<evidence type="ECO:0000256" key="2">
    <source>
        <dbReference type="ARBA" id="ARBA00005641"/>
    </source>
</evidence>
<evidence type="ECO:0000313" key="19">
    <source>
        <dbReference type="EMBL" id="KAF2848622.1"/>
    </source>
</evidence>
<dbReference type="InterPro" id="IPR017853">
    <property type="entry name" value="GH"/>
</dbReference>
<dbReference type="Proteomes" id="UP000799423">
    <property type="component" value="Unassembled WGS sequence"/>
</dbReference>
<dbReference type="GO" id="GO:0071555">
    <property type="term" value="P:cell wall organization"/>
    <property type="evidence" value="ECO:0007669"/>
    <property type="project" value="UniProtKB-KW"/>
</dbReference>
<evidence type="ECO:0000256" key="15">
    <source>
        <dbReference type="ARBA" id="ARBA00041260"/>
    </source>
</evidence>
<evidence type="ECO:0000256" key="1">
    <source>
        <dbReference type="ARBA" id="ARBA00004401"/>
    </source>
</evidence>
<keyword evidence="4 17" id="KW-0812">Transmembrane</keyword>
<feature type="compositionally biased region" description="Basic and acidic residues" evidence="16">
    <location>
        <begin position="99"/>
        <end position="122"/>
    </location>
</feature>
<feature type="compositionally biased region" description="Low complexity" evidence="16">
    <location>
        <begin position="388"/>
        <end position="399"/>
    </location>
</feature>
<evidence type="ECO:0000256" key="3">
    <source>
        <dbReference type="ARBA" id="ARBA00022475"/>
    </source>
</evidence>
<accession>A0A6A7AZR6</accession>
<keyword evidence="8 17" id="KW-0472">Membrane</keyword>
<feature type="region of interest" description="Disordered" evidence="16">
    <location>
        <begin position="388"/>
        <end position="421"/>
    </location>
</feature>
<comment type="function">
    <text evidence="13">Glucosidase involved in the degradation of cellulosic biomass. Active on lichenan.</text>
</comment>
<keyword evidence="9" id="KW-0325">Glycoprotein</keyword>
<feature type="domain" description="Glycoside hydrolase family 5" evidence="18">
    <location>
        <begin position="536"/>
        <end position="779"/>
    </location>
</feature>
<gene>
    <name evidence="19" type="ORF">T440DRAFT_453947</name>
</gene>
<evidence type="ECO:0000256" key="5">
    <source>
        <dbReference type="ARBA" id="ARBA00022801"/>
    </source>
</evidence>
<evidence type="ECO:0000256" key="7">
    <source>
        <dbReference type="ARBA" id="ARBA00022989"/>
    </source>
</evidence>
<keyword evidence="6" id="KW-0735">Signal-anchor</keyword>
<keyword evidence="20" id="KW-1185">Reference proteome</keyword>
<dbReference type="InterPro" id="IPR001547">
    <property type="entry name" value="Glyco_hydro_5"/>
</dbReference>
<feature type="transmembrane region" description="Helical" evidence="17">
    <location>
        <begin position="364"/>
        <end position="385"/>
    </location>
</feature>
<comment type="catalytic activity">
    <reaction evidence="12">
        <text>Successive hydrolysis of beta-D-glucose units from the non-reducing ends of (1-&gt;3)-beta-D-glucans, releasing alpha-glucose.</text>
        <dbReference type="EC" id="3.2.1.58"/>
    </reaction>
</comment>
<dbReference type="EC" id="3.2.1.58" evidence="14"/>
<keyword evidence="7 17" id="KW-1133">Transmembrane helix</keyword>
<dbReference type="EMBL" id="MU006316">
    <property type="protein sequence ID" value="KAF2848622.1"/>
    <property type="molecule type" value="Genomic_DNA"/>
</dbReference>
<dbReference type="GO" id="GO:0009251">
    <property type="term" value="P:glucan catabolic process"/>
    <property type="evidence" value="ECO:0007669"/>
    <property type="project" value="TreeGrafter"/>
</dbReference>
<dbReference type="PANTHER" id="PTHR31297:SF34">
    <property type="entry name" value="GLUCAN 1,3-BETA-GLUCOSIDASE 2"/>
    <property type="match status" value="1"/>
</dbReference>
<comment type="similarity">
    <text evidence="2">Belongs to the glycosyl hydrolase 5 (cellulase A) family.</text>
</comment>
<dbReference type="GO" id="GO:0009986">
    <property type="term" value="C:cell surface"/>
    <property type="evidence" value="ECO:0007669"/>
    <property type="project" value="TreeGrafter"/>
</dbReference>
<organism evidence="19 20">
    <name type="scientific">Plenodomus tracheiphilus IPT5</name>
    <dbReference type="NCBI Taxonomy" id="1408161"/>
    <lineage>
        <taxon>Eukaryota</taxon>
        <taxon>Fungi</taxon>
        <taxon>Dikarya</taxon>
        <taxon>Ascomycota</taxon>
        <taxon>Pezizomycotina</taxon>
        <taxon>Dothideomycetes</taxon>
        <taxon>Pleosporomycetidae</taxon>
        <taxon>Pleosporales</taxon>
        <taxon>Pleosporineae</taxon>
        <taxon>Leptosphaeriaceae</taxon>
        <taxon>Plenodomus</taxon>
    </lineage>
</organism>
<dbReference type="PANTHER" id="PTHR31297">
    <property type="entry name" value="GLUCAN ENDO-1,6-BETA-GLUCOSIDASE B"/>
    <property type="match status" value="1"/>
</dbReference>
<feature type="compositionally biased region" description="Polar residues" evidence="16">
    <location>
        <begin position="137"/>
        <end position="146"/>
    </location>
</feature>
<evidence type="ECO:0000256" key="8">
    <source>
        <dbReference type="ARBA" id="ARBA00023136"/>
    </source>
</evidence>
<name>A0A6A7AZR6_9PLEO</name>
<evidence type="ECO:0000256" key="6">
    <source>
        <dbReference type="ARBA" id="ARBA00022968"/>
    </source>
</evidence>
<keyword evidence="10" id="KW-0326">Glycosidase</keyword>
<feature type="region of interest" description="Disordered" evidence="16">
    <location>
        <begin position="1"/>
        <end position="315"/>
    </location>
</feature>
<dbReference type="GO" id="GO:0004338">
    <property type="term" value="F:glucan exo-1,3-beta-glucosidase activity"/>
    <property type="evidence" value="ECO:0007669"/>
    <property type="project" value="UniProtKB-EC"/>
</dbReference>
<evidence type="ECO:0000256" key="14">
    <source>
        <dbReference type="ARBA" id="ARBA00038929"/>
    </source>
</evidence>
<sequence>MPETSDNERTRDPSRRRPHGDQRRRRRESHADDSADASHRRRQSLDPERRRRRESRTERPPTTHTNTNTVYDHEGRRRKGHRATDSSGDLLPKPSPARNSREKSTSRNRAAEQTRHEIHTSADESPAPRRKRDSRRNSTTDGSGSRSRAPGAPLSLDALAKLDKTNAKKAGGWGSYDYDEEYLREVRRKEKDLEKRRVREERGRKKEERDRERERNREKERERLDEEKARKRKEEKRKAAAAATAAAGMGLGAATAAAQGKRKTDDEGKRRSAHTDDEREERRRRREAEYTPSEAEVKKERRRQEKQRRTEMKKRRVISGPLAEEGAIDDDEYQYMMEKRGGSGGPPTVYSADQLAKRKKWKKIIIGVLSVLIILAIIIPVAVMLSNKSSDNKSGTSSSAPAGVNEPKTSNLDGHDRNSVPEADRGGILDPWAWFDTEDFNVTYTNQLVGGLPIIGLNMTWDDDVQANPSVPKLSDSFKYGKTPIRGVNVGGWLNLEPFITPSFFENFGSRDGVVDEWTLLTKLGPAKAKSTLEQHYSTFITKRTFSEIRAAGIDHVRFPFGYWIVQTYDDDPYLPQVSWRYLLRGIEYCRQNGLRVNLDLHGAPGSQNGWNHSGRQGKIGWLNGPDGDKNAQRTLDIHHKLSVFFAQPRYKNLVTMYGLVNEPRNVELDTQAVVSWSEKAITQIRADGIKGIIVFGDGFMGLDNWQGKMQNIDNLLLDVHQYVIFNVDQLSLKHRDKLNFACSAWTQQSKRSMNKNTGFGPTMCGEWSQADTDCTQYINNVATGTRWEGTFDTGNASTSILSPQCPLKSSQCSCDSANADPKTYSDEYKKWLYQFGIAQMDAFEAGWGWFYWTWETEKATQWSYRRGREAGILPAKAFERDWKCPSDAADLEDFSGLAENF</sequence>
<comment type="subcellular location">
    <subcellularLocation>
        <location evidence="1">Cell membrane</location>
        <topology evidence="1">Single-pass type II membrane protein</topology>
    </subcellularLocation>
</comment>
<reference evidence="19" key="1">
    <citation type="submission" date="2020-01" db="EMBL/GenBank/DDBJ databases">
        <authorList>
            <consortium name="DOE Joint Genome Institute"/>
            <person name="Haridas S."/>
            <person name="Albert R."/>
            <person name="Binder M."/>
            <person name="Bloem J."/>
            <person name="Labutti K."/>
            <person name="Salamov A."/>
            <person name="Andreopoulos B."/>
            <person name="Baker S.E."/>
            <person name="Barry K."/>
            <person name="Bills G."/>
            <person name="Bluhm B.H."/>
            <person name="Cannon C."/>
            <person name="Castanera R."/>
            <person name="Culley D.E."/>
            <person name="Daum C."/>
            <person name="Ezra D."/>
            <person name="Gonzalez J.B."/>
            <person name="Henrissat B."/>
            <person name="Kuo A."/>
            <person name="Liang C."/>
            <person name="Lipzen A."/>
            <person name="Lutzoni F."/>
            <person name="Magnuson J."/>
            <person name="Mondo S."/>
            <person name="Nolan M."/>
            <person name="Ohm R."/>
            <person name="Pangilinan J."/>
            <person name="Park H.-J."/>
            <person name="Ramirez L."/>
            <person name="Alfaro M."/>
            <person name="Sun H."/>
            <person name="Tritt A."/>
            <person name="Yoshinaga Y."/>
            <person name="Zwiers L.-H."/>
            <person name="Turgeon B.G."/>
            <person name="Goodwin S.B."/>
            <person name="Spatafora J.W."/>
            <person name="Crous P.W."/>
            <person name="Grigoriev I.V."/>
        </authorList>
    </citation>
    <scope>NUCLEOTIDE SEQUENCE</scope>
    <source>
        <strain evidence="19">IPT5</strain>
    </source>
</reference>
<dbReference type="Gene3D" id="3.20.20.80">
    <property type="entry name" value="Glycosidases"/>
    <property type="match status" value="1"/>
</dbReference>
<evidence type="ECO:0000256" key="17">
    <source>
        <dbReference type="SAM" id="Phobius"/>
    </source>
</evidence>
<dbReference type="InterPro" id="IPR050386">
    <property type="entry name" value="Glycosyl_hydrolase_5"/>
</dbReference>
<evidence type="ECO:0000256" key="10">
    <source>
        <dbReference type="ARBA" id="ARBA00023295"/>
    </source>
</evidence>
<dbReference type="GO" id="GO:0005886">
    <property type="term" value="C:plasma membrane"/>
    <property type="evidence" value="ECO:0007669"/>
    <property type="project" value="UniProtKB-SubCell"/>
</dbReference>
<proteinExistence type="inferred from homology"/>
<keyword evidence="11" id="KW-0961">Cell wall biogenesis/degradation</keyword>
<dbReference type="FunFam" id="3.20.20.80:FF:000033">
    <property type="entry name" value="Glucan 1,3-beta-glucosidase A"/>
    <property type="match status" value="1"/>
</dbReference>
<keyword evidence="3" id="KW-1003">Cell membrane</keyword>
<feature type="compositionally biased region" description="Basic and acidic residues" evidence="16">
    <location>
        <begin position="181"/>
        <end position="229"/>
    </location>
</feature>
<protein>
    <recommendedName>
        <fullName evidence="14">glucan 1,3-beta-glucosidase</fullName>
        <ecNumber evidence="14">3.2.1.58</ecNumber>
    </recommendedName>
    <alternativeName>
        <fullName evidence="15">Exo-1,3-beta-glucanase D</fullName>
    </alternativeName>
</protein>
<feature type="compositionally biased region" description="Low complexity" evidence="16">
    <location>
        <begin position="240"/>
        <end position="259"/>
    </location>
</feature>
<feature type="compositionally biased region" description="Basic and acidic residues" evidence="16">
    <location>
        <begin position="262"/>
        <end position="310"/>
    </location>
</feature>
<evidence type="ECO:0000256" key="13">
    <source>
        <dbReference type="ARBA" id="ARBA00037126"/>
    </source>
</evidence>